<dbReference type="AlphaFoldDB" id="A0A803R577"/>
<keyword evidence="2" id="KW-1185">Reference proteome</keyword>
<reference evidence="1" key="2">
    <citation type="submission" date="2021-03" db="UniProtKB">
        <authorList>
            <consortium name="EnsemblPlants"/>
        </authorList>
    </citation>
    <scope>IDENTIFICATION</scope>
</reference>
<dbReference type="EnsemblPlants" id="novel_model_5253_5bd9a17a">
    <property type="protein sequence ID" value="cds.novel_model_5253_5bd9a17a"/>
    <property type="gene ID" value="novel_gene_2728_5bd9a17a"/>
</dbReference>
<sequence length="44" mass="4863">MHAISLALLYFSSFSNEESPSTLNIPCSKSYNGTEINVNLDLKL</sequence>
<proteinExistence type="predicted"/>
<dbReference type="Proteomes" id="UP000596661">
    <property type="component" value="Chromosome 5"/>
</dbReference>
<reference evidence="1" key="1">
    <citation type="submission" date="2018-11" db="EMBL/GenBank/DDBJ databases">
        <authorList>
            <person name="Grassa J C."/>
        </authorList>
    </citation>
    <scope>NUCLEOTIDE SEQUENCE [LARGE SCALE GENOMIC DNA]</scope>
</reference>
<accession>A0A803R577</accession>
<evidence type="ECO:0000313" key="2">
    <source>
        <dbReference type="Proteomes" id="UP000596661"/>
    </source>
</evidence>
<organism evidence="1 2">
    <name type="scientific">Cannabis sativa</name>
    <name type="common">Hemp</name>
    <name type="synonym">Marijuana</name>
    <dbReference type="NCBI Taxonomy" id="3483"/>
    <lineage>
        <taxon>Eukaryota</taxon>
        <taxon>Viridiplantae</taxon>
        <taxon>Streptophyta</taxon>
        <taxon>Embryophyta</taxon>
        <taxon>Tracheophyta</taxon>
        <taxon>Spermatophyta</taxon>
        <taxon>Magnoliopsida</taxon>
        <taxon>eudicotyledons</taxon>
        <taxon>Gunneridae</taxon>
        <taxon>Pentapetalae</taxon>
        <taxon>rosids</taxon>
        <taxon>fabids</taxon>
        <taxon>Rosales</taxon>
        <taxon>Cannabaceae</taxon>
        <taxon>Cannabis</taxon>
    </lineage>
</organism>
<dbReference type="Gramene" id="novel_model_5253_5bd9a17a">
    <property type="protein sequence ID" value="cds.novel_model_5253_5bd9a17a"/>
    <property type="gene ID" value="novel_gene_2728_5bd9a17a"/>
</dbReference>
<protein>
    <submittedName>
        <fullName evidence="1">Uncharacterized protein</fullName>
    </submittedName>
</protein>
<dbReference type="EMBL" id="UZAU01000545">
    <property type="status" value="NOT_ANNOTATED_CDS"/>
    <property type="molecule type" value="Genomic_DNA"/>
</dbReference>
<evidence type="ECO:0000313" key="1">
    <source>
        <dbReference type="EnsemblPlants" id="cds.novel_model_5253_5bd9a17a"/>
    </source>
</evidence>
<name>A0A803R577_CANSA</name>